<evidence type="ECO:0000256" key="1">
    <source>
        <dbReference type="SAM" id="MobiDB-lite"/>
    </source>
</evidence>
<feature type="non-terminal residue" evidence="3">
    <location>
        <position position="679"/>
    </location>
</feature>
<evidence type="ECO:0000313" key="4">
    <source>
        <dbReference type="Proteomes" id="UP001140091"/>
    </source>
</evidence>
<evidence type="ECO:0000313" key="3">
    <source>
        <dbReference type="EMBL" id="KAJ2921700.1"/>
    </source>
</evidence>
<sequence>MDSISYTIELFLRKCFSWKPSRRSQEKALELVQTEVWENRRAKVQKPDMLFTKAPSEIKAGAAFGWGELKAVSDAVAGLKSADHVYNGISLRVAISPANDLDKVRSNGALTKKLNGGLRATDIMVPVALSRTRNGKVNDDIRAVANRIMQKDFRRNFVYAITVEDSHMTLWYFSYSRSIKSEPFDYMKDPFNLVTLLVSLMFSTERELGFDHRISFMPDTGFVYRLGEKPYLVVSILSQEEERATDASPRRTRAFKAIEIVLPTPVPPRIAIPIILKDTWIGASSPTESQIEQEVLADVEAFLKQDDWKSIEFVEDLRVAPAEPEETLVKARTAGSGSLLGGDKWKSFLVRSQQTSAGEPEKFQTANSDVAYEPRYLVRYQKEGIRVDRLPDVGEAMNVLNRGAYVLYVLFCAGWAHGDISINNIMGIENEATGEWNLLLGAFRDAQKFQPAESENHEQIEKFMGDVEAIWWTAVFILSTRVETGTPKKKANAPFKLKKDVKKALQVELDVDFLECLHEDLRPLANKAEEFRTRLKELESGSPTKNEIYEAAHTFFSGITEDQKAWSKAAKLELRPFEPTFIVNNPSCERRCKAVNKCQSTQPRFTKRKRPTDDDDGDDGREEVKRTRLIGDDKASLGVEGAVLPSRNTLEEAISKFKLPVGISESTWAIPTPRDLQTH</sequence>
<evidence type="ECO:0000259" key="2">
    <source>
        <dbReference type="Pfam" id="PF17667"/>
    </source>
</evidence>
<reference evidence="3" key="1">
    <citation type="submission" date="2022-06" db="EMBL/GenBank/DDBJ databases">
        <title>Genome Sequence of Candolleomyces eurysporus.</title>
        <authorList>
            <person name="Buettner E."/>
        </authorList>
    </citation>
    <scope>NUCLEOTIDE SEQUENCE</scope>
    <source>
        <strain evidence="3">VTCC 930004</strain>
    </source>
</reference>
<feature type="region of interest" description="Disordered" evidence="1">
    <location>
        <begin position="600"/>
        <end position="626"/>
    </location>
</feature>
<gene>
    <name evidence="3" type="ORF">H1R20_g15397</name>
</gene>
<feature type="domain" description="Fungal-type protein kinase" evidence="2">
    <location>
        <begin position="119"/>
        <end position="443"/>
    </location>
</feature>
<comment type="caution">
    <text evidence="3">The sequence shown here is derived from an EMBL/GenBank/DDBJ whole genome shotgun (WGS) entry which is preliminary data.</text>
</comment>
<dbReference type="AlphaFoldDB" id="A0A9W8IZC0"/>
<dbReference type="EMBL" id="JANBPK010001560">
    <property type="protein sequence ID" value="KAJ2921700.1"/>
    <property type="molecule type" value="Genomic_DNA"/>
</dbReference>
<name>A0A9W8IZC0_9AGAR</name>
<dbReference type="OrthoDB" id="3260094at2759"/>
<accession>A0A9W8IZC0</accession>
<proteinExistence type="predicted"/>
<dbReference type="Pfam" id="PF17667">
    <property type="entry name" value="Pkinase_fungal"/>
    <property type="match status" value="1"/>
</dbReference>
<dbReference type="Proteomes" id="UP001140091">
    <property type="component" value="Unassembled WGS sequence"/>
</dbReference>
<protein>
    <recommendedName>
        <fullName evidence="2">Fungal-type protein kinase domain-containing protein</fullName>
    </recommendedName>
</protein>
<dbReference type="InterPro" id="IPR040976">
    <property type="entry name" value="Pkinase_fungal"/>
</dbReference>
<keyword evidence="4" id="KW-1185">Reference proteome</keyword>
<organism evidence="3 4">
    <name type="scientific">Candolleomyces eurysporus</name>
    <dbReference type="NCBI Taxonomy" id="2828524"/>
    <lineage>
        <taxon>Eukaryota</taxon>
        <taxon>Fungi</taxon>
        <taxon>Dikarya</taxon>
        <taxon>Basidiomycota</taxon>
        <taxon>Agaricomycotina</taxon>
        <taxon>Agaricomycetes</taxon>
        <taxon>Agaricomycetidae</taxon>
        <taxon>Agaricales</taxon>
        <taxon>Agaricineae</taxon>
        <taxon>Psathyrellaceae</taxon>
        <taxon>Candolleomyces</taxon>
    </lineage>
</organism>